<feature type="domain" description="5'-Nucleotidase C-terminal" evidence="6">
    <location>
        <begin position="370"/>
        <end position="526"/>
    </location>
</feature>
<evidence type="ECO:0000256" key="1">
    <source>
        <dbReference type="ARBA" id="ARBA00022729"/>
    </source>
</evidence>
<feature type="compositionally biased region" description="Pro residues" evidence="3">
    <location>
        <begin position="568"/>
        <end position="602"/>
    </location>
</feature>
<protein>
    <submittedName>
        <fullName evidence="7">5'-nucleotidase</fullName>
        <ecNumber evidence="7">3.1.3.5</ecNumber>
    </submittedName>
</protein>
<dbReference type="PRINTS" id="PR01607">
    <property type="entry name" value="APYRASEFAMLY"/>
</dbReference>
<keyword evidence="4" id="KW-0812">Transmembrane</keyword>
<dbReference type="InterPro" id="IPR004843">
    <property type="entry name" value="Calcineurin-like_PHP"/>
</dbReference>
<comment type="caution">
    <text evidence="7">The sequence shown here is derived from an EMBL/GenBank/DDBJ whole genome shotgun (WGS) entry which is preliminary data.</text>
</comment>
<dbReference type="EC" id="3.1.3.5" evidence="7"/>
<keyword evidence="8" id="KW-1185">Reference proteome</keyword>
<gene>
    <name evidence="7" type="ORF">JOF34_001246</name>
</gene>
<evidence type="ECO:0000256" key="4">
    <source>
        <dbReference type="SAM" id="Phobius"/>
    </source>
</evidence>
<keyword evidence="4" id="KW-0472">Membrane</keyword>
<dbReference type="PANTHER" id="PTHR11575">
    <property type="entry name" value="5'-NUCLEOTIDASE-RELATED"/>
    <property type="match status" value="1"/>
</dbReference>
<dbReference type="RefSeq" id="WP_165135850.1">
    <property type="nucleotide sequence ID" value="NZ_CP049253.1"/>
</dbReference>
<dbReference type="Gene3D" id="3.60.21.10">
    <property type="match status" value="1"/>
</dbReference>
<proteinExistence type="inferred from homology"/>
<dbReference type="InterPro" id="IPR036907">
    <property type="entry name" value="5'-Nucleotdase_C_sf"/>
</dbReference>
<keyword evidence="2 7" id="KW-0378">Hydrolase</keyword>
<dbReference type="EMBL" id="JAGIOL010000001">
    <property type="protein sequence ID" value="MBP2436660.1"/>
    <property type="molecule type" value="Genomic_DNA"/>
</dbReference>
<feature type="chain" id="PRO_5044962627" evidence="2">
    <location>
        <begin position="32"/>
        <end position="646"/>
    </location>
</feature>
<dbReference type="Pfam" id="PF02872">
    <property type="entry name" value="5_nucleotid_C"/>
    <property type="match status" value="1"/>
</dbReference>
<evidence type="ECO:0000313" key="7">
    <source>
        <dbReference type="EMBL" id="MBP2436660.1"/>
    </source>
</evidence>
<comment type="similarity">
    <text evidence="2">Belongs to the 5'-nucleotidase family.</text>
</comment>
<dbReference type="Pfam" id="PF00149">
    <property type="entry name" value="Metallophos"/>
    <property type="match status" value="1"/>
</dbReference>
<dbReference type="InterPro" id="IPR029052">
    <property type="entry name" value="Metallo-depent_PP-like"/>
</dbReference>
<sequence>MPSTPLKRGIGAAAALSVAGSLLLVPQAATAATVDADSTTTSIQVLGINDFHGRLGQAANLAGALDALREQNPNTVFVSSGDNIGASTFTSFIQDDEPTIQVLAEMGLDIGAVGNHEFDQGYDDLMNRVIPSFDANGAIGADVSLGANVYHAGTTDPALLPYTTRVLDGVTIGFIGTVTPDTARMVAPSGVEAVDFGDQLEAVNRVAADIADEVDVTILLAHDGAEFSVADRDDVAACQALADEQTDFGALVREANVDAIFSGHTHQGYPCEIDGRPVIQANDYGTTIGALDIEVDTETNEVVSIAGDLISARPGSDDDGNPVYDWFTPNERIAEIVAEADAFAEEAGSVQVGAISADILRGGEIPGDDRGVESSMGNLVADLYLWATTEYEKYAGEPADIAVMNPGGLRDDLLYGEDGSVTYMEVANVQPFANTLTTSELTGADIQQMLEEQWQPESSRPKLHLGISDGFTYEYTEELNEAGDPTGEHEIISMTLNGEPIDPAATYTVTTNSFVSAGGDGFTAFNNSPFRDTGLIDLEATVDYFAAHEIVDPAPLGRAVLFEEPEPTPEPTPVPTEEPTPVPTADPAPTEEPAPTEAPAPSPDETVAPGELAPTGGEMTWVIGIGAGVLILAGIATILIMRSRKS</sequence>
<evidence type="ECO:0000259" key="6">
    <source>
        <dbReference type="Pfam" id="PF02872"/>
    </source>
</evidence>
<dbReference type="InterPro" id="IPR006179">
    <property type="entry name" value="5_nucleotidase/apyrase"/>
</dbReference>
<dbReference type="Gene3D" id="3.90.780.10">
    <property type="entry name" value="5'-Nucleotidase, C-terminal domain"/>
    <property type="match status" value="1"/>
</dbReference>
<dbReference type="InterPro" id="IPR008334">
    <property type="entry name" value="5'-Nucleotdase_C"/>
</dbReference>
<dbReference type="PANTHER" id="PTHR11575:SF24">
    <property type="entry name" value="5'-NUCLEOTIDASE"/>
    <property type="match status" value="1"/>
</dbReference>
<dbReference type="GO" id="GO:0008253">
    <property type="term" value="F:5'-nucleotidase activity"/>
    <property type="evidence" value="ECO:0007669"/>
    <property type="project" value="UniProtKB-EC"/>
</dbReference>
<keyword evidence="4" id="KW-1133">Transmembrane helix</keyword>
<evidence type="ECO:0000259" key="5">
    <source>
        <dbReference type="Pfam" id="PF00149"/>
    </source>
</evidence>
<feature type="domain" description="Calcineurin-like phosphoesterase" evidence="5">
    <location>
        <begin position="44"/>
        <end position="267"/>
    </location>
</feature>
<keyword evidence="2" id="KW-0547">Nucleotide-binding</keyword>
<name>A0ABS4ZHA1_9MICO</name>
<keyword evidence="1 2" id="KW-0732">Signal</keyword>
<dbReference type="Proteomes" id="UP001519362">
    <property type="component" value="Unassembled WGS sequence"/>
</dbReference>
<feature type="transmembrane region" description="Helical" evidence="4">
    <location>
        <begin position="619"/>
        <end position="641"/>
    </location>
</feature>
<evidence type="ECO:0000313" key="8">
    <source>
        <dbReference type="Proteomes" id="UP001519362"/>
    </source>
</evidence>
<dbReference type="SUPFAM" id="SSF55816">
    <property type="entry name" value="5'-nucleotidase (syn. UDP-sugar hydrolase), C-terminal domain"/>
    <property type="match status" value="1"/>
</dbReference>
<reference evidence="7 8" key="1">
    <citation type="submission" date="2021-03" db="EMBL/GenBank/DDBJ databases">
        <title>Sequencing the genomes of 1000 actinobacteria strains.</title>
        <authorList>
            <person name="Klenk H.-P."/>
        </authorList>
    </citation>
    <scope>NUCLEOTIDE SEQUENCE [LARGE SCALE GENOMIC DNA]</scope>
    <source>
        <strain evidence="7 8">DSM 24221</strain>
    </source>
</reference>
<feature type="signal peptide" evidence="2">
    <location>
        <begin position="1"/>
        <end position="31"/>
    </location>
</feature>
<evidence type="ECO:0000256" key="3">
    <source>
        <dbReference type="SAM" id="MobiDB-lite"/>
    </source>
</evidence>
<organism evidence="7 8">
    <name type="scientific">Microbacterium amylolyticum</name>
    <dbReference type="NCBI Taxonomy" id="936337"/>
    <lineage>
        <taxon>Bacteria</taxon>
        <taxon>Bacillati</taxon>
        <taxon>Actinomycetota</taxon>
        <taxon>Actinomycetes</taxon>
        <taxon>Micrococcales</taxon>
        <taxon>Microbacteriaceae</taxon>
        <taxon>Microbacterium</taxon>
    </lineage>
</organism>
<feature type="region of interest" description="Disordered" evidence="3">
    <location>
        <begin position="563"/>
        <end position="613"/>
    </location>
</feature>
<accession>A0ABS4ZHA1</accession>
<dbReference type="SUPFAM" id="SSF56300">
    <property type="entry name" value="Metallo-dependent phosphatases"/>
    <property type="match status" value="1"/>
</dbReference>
<evidence type="ECO:0000256" key="2">
    <source>
        <dbReference type="RuleBase" id="RU362119"/>
    </source>
</evidence>